<dbReference type="Pfam" id="PF00512">
    <property type="entry name" value="HisKA"/>
    <property type="match status" value="1"/>
</dbReference>
<evidence type="ECO:0000256" key="1">
    <source>
        <dbReference type="ARBA" id="ARBA00000085"/>
    </source>
</evidence>
<comment type="caution">
    <text evidence="16">The sequence shown here is derived from an EMBL/GenBank/DDBJ whole genome shotgun (WGS) entry which is preliminary data.</text>
</comment>
<evidence type="ECO:0000259" key="14">
    <source>
        <dbReference type="PROSITE" id="PS50109"/>
    </source>
</evidence>
<evidence type="ECO:0000256" key="12">
    <source>
        <dbReference type="ARBA" id="ARBA00023136"/>
    </source>
</evidence>
<dbReference type="OrthoDB" id="8583694at2"/>
<dbReference type="InterPro" id="IPR003660">
    <property type="entry name" value="HAMP_dom"/>
</dbReference>
<evidence type="ECO:0000313" key="16">
    <source>
        <dbReference type="EMBL" id="TDR79704.1"/>
    </source>
</evidence>
<evidence type="ECO:0000256" key="2">
    <source>
        <dbReference type="ARBA" id="ARBA00004141"/>
    </source>
</evidence>
<keyword evidence="10 13" id="KW-1133">Transmembrane helix</keyword>
<evidence type="ECO:0000256" key="13">
    <source>
        <dbReference type="SAM" id="Phobius"/>
    </source>
</evidence>
<feature type="transmembrane region" description="Helical" evidence="13">
    <location>
        <begin position="12"/>
        <end position="37"/>
    </location>
</feature>
<dbReference type="SMART" id="SM00388">
    <property type="entry name" value="HisKA"/>
    <property type="match status" value="1"/>
</dbReference>
<dbReference type="SUPFAM" id="SSF47384">
    <property type="entry name" value="Homodimeric domain of signal transducing histidine kinase"/>
    <property type="match status" value="1"/>
</dbReference>
<accession>A0A4R7B4X7</accession>
<keyword evidence="6 13" id="KW-0812">Transmembrane</keyword>
<dbReference type="AlphaFoldDB" id="A0A4R7B4X7"/>
<evidence type="ECO:0000256" key="8">
    <source>
        <dbReference type="ARBA" id="ARBA00022777"/>
    </source>
</evidence>
<dbReference type="CDD" id="cd00082">
    <property type="entry name" value="HisKA"/>
    <property type="match status" value="1"/>
</dbReference>
<feature type="transmembrane region" description="Helical" evidence="13">
    <location>
        <begin position="163"/>
        <end position="186"/>
    </location>
</feature>
<keyword evidence="12 13" id="KW-0472">Membrane</keyword>
<name>A0A4R7B4X7_9NEIS</name>
<dbReference type="Pfam" id="PF02518">
    <property type="entry name" value="HATPase_c"/>
    <property type="match status" value="1"/>
</dbReference>
<dbReference type="PRINTS" id="PR00344">
    <property type="entry name" value="BCTRLSENSOR"/>
</dbReference>
<gene>
    <name evidence="16" type="ORF">DFP86_10768</name>
</gene>
<evidence type="ECO:0000256" key="11">
    <source>
        <dbReference type="ARBA" id="ARBA00023012"/>
    </source>
</evidence>
<dbReference type="PANTHER" id="PTHR45436:SF14">
    <property type="entry name" value="SENSOR PROTEIN QSEC"/>
    <property type="match status" value="1"/>
</dbReference>
<dbReference type="EMBL" id="SNZP01000007">
    <property type="protein sequence ID" value="TDR79704.1"/>
    <property type="molecule type" value="Genomic_DNA"/>
</dbReference>
<keyword evidence="9" id="KW-0067">ATP-binding</keyword>
<dbReference type="InterPro" id="IPR005467">
    <property type="entry name" value="His_kinase_dom"/>
</dbReference>
<dbReference type="CDD" id="cd00075">
    <property type="entry name" value="HATPase"/>
    <property type="match status" value="1"/>
</dbReference>
<evidence type="ECO:0000256" key="5">
    <source>
        <dbReference type="ARBA" id="ARBA00022679"/>
    </source>
</evidence>
<keyword evidence="11" id="KW-0902">Two-component regulatory system</keyword>
<keyword evidence="4" id="KW-0597">Phosphoprotein</keyword>
<evidence type="ECO:0000256" key="7">
    <source>
        <dbReference type="ARBA" id="ARBA00022741"/>
    </source>
</evidence>
<dbReference type="GO" id="GO:0000155">
    <property type="term" value="F:phosphorelay sensor kinase activity"/>
    <property type="evidence" value="ECO:0007669"/>
    <property type="project" value="InterPro"/>
</dbReference>
<dbReference type="Gene3D" id="3.30.565.10">
    <property type="entry name" value="Histidine kinase-like ATPase, C-terminal domain"/>
    <property type="match status" value="1"/>
</dbReference>
<evidence type="ECO:0000256" key="4">
    <source>
        <dbReference type="ARBA" id="ARBA00022553"/>
    </source>
</evidence>
<dbReference type="InterPro" id="IPR003594">
    <property type="entry name" value="HATPase_dom"/>
</dbReference>
<organism evidence="16 17">
    <name type="scientific">Paludibacterium purpuratum</name>
    <dbReference type="NCBI Taxonomy" id="1144873"/>
    <lineage>
        <taxon>Bacteria</taxon>
        <taxon>Pseudomonadati</taxon>
        <taxon>Pseudomonadota</taxon>
        <taxon>Betaproteobacteria</taxon>
        <taxon>Neisseriales</taxon>
        <taxon>Chromobacteriaceae</taxon>
        <taxon>Paludibacterium</taxon>
    </lineage>
</organism>
<evidence type="ECO:0000256" key="6">
    <source>
        <dbReference type="ARBA" id="ARBA00022692"/>
    </source>
</evidence>
<evidence type="ECO:0000256" key="3">
    <source>
        <dbReference type="ARBA" id="ARBA00012438"/>
    </source>
</evidence>
<dbReference type="GO" id="GO:0005886">
    <property type="term" value="C:plasma membrane"/>
    <property type="evidence" value="ECO:0007669"/>
    <property type="project" value="TreeGrafter"/>
</dbReference>
<dbReference type="InterPro" id="IPR003661">
    <property type="entry name" value="HisK_dim/P_dom"/>
</dbReference>
<dbReference type="RefSeq" id="WP_133680656.1">
    <property type="nucleotide sequence ID" value="NZ_SNZP01000007.1"/>
</dbReference>
<sequence>MKELQHLLQPSLLRRVVLAVFSGFMLVWLALVVWEYIQLNLETDKDLRDTSRHIAMMLRPIDDRAHQIAETRAVSDIINEQYRASNVTDPYLVLLYAADGTLLFRSHKTGQLPLRPRDNVIEKVRLGELDYHVLQTRGPGWVMILASPTFRALWVFVQTSKDIWQQVLLACAIILLALYLAVWGGLQPLQRLSRLIAARQPDDLSPLAFNARHAELIPLTEALDRLLAQLKLKIERERAFVQDAAHELRTPIAVIAAEAHVLSSNSARDNGDAGARMRHAVARATALIDKLLEMARLDDQRPIRPQRCDLATMVRDEMASALPQALAKHQEVSFDGPEQFPLNIEPAAFHSIVQNLLHNALAYVPAGGRIEVRLGVLRQWVELEVWDDGPGIAPADRTRVFERFHRGAGHDSPGSGLGLAIVRQAAHRLRGTVALGDGLDGRGCCFHVRFPLPPTEGAV</sequence>
<dbReference type="InterPro" id="IPR004358">
    <property type="entry name" value="Sig_transdc_His_kin-like_C"/>
</dbReference>
<protein>
    <recommendedName>
        <fullName evidence="3">histidine kinase</fullName>
        <ecNumber evidence="3">2.7.13.3</ecNumber>
    </recommendedName>
</protein>
<evidence type="ECO:0000256" key="10">
    <source>
        <dbReference type="ARBA" id="ARBA00022989"/>
    </source>
</evidence>
<dbReference type="Proteomes" id="UP000295611">
    <property type="component" value="Unassembled WGS sequence"/>
</dbReference>
<dbReference type="InterPro" id="IPR050428">
    <property type="entry name" value="TCS_sensor_his_kinase"/>
</dbReference>
<evidence type="ECO:0000313" key="17">
    <source>
        <dbReference type="Proteomes" id="UP000295611"/>
    </source>
</evidence>
<keyword evidence="8 16" id="KW-0418">Kinase</keyword>
<dbReference type="PROSITE" id="PS50885">
    <property type="entry name" value="HAMP"/>
    <property type="match status" value="1"/>
</dbReference>
<reference evidence="16 17" key="1">
    <citation type="submission" date="2019-03" db="EMBL/GenBank/DDBJ databases">
        <title>Genomic Encyclopedia of Type Strains, Phase III (KMG-III): the genomes of soil and plant-associated and newly described type strains.</title>
        <authorList>
            <person name="Whitman W."/>
        </authorList>
    </citation>
    <scope>NUCLEOTIDE SEQUENCE [LARGE SCALE GENOMIC DNA]</scope>
    <source>
        <strain evidence="16 17">CECT 8976</strain>
    </source>
</reference>
<dbReference type="SUPFAM" id="SSF55874">
    <property type="entry name" value="ATPase domain of HSP90 chaperone/DNA topoisomerase II/histidine kinase"/>
    <property type="match status" value="1"/>
</dbReference>
<feature type="domain" description="HAMP" evidence="15">
    <location>
        <begin position="183"/>
        <end position="235"/>
    </location>
</feature>
<proteinExistence type="predicted"/>
<dbReference type="Gene3D" id="1.10.287.130">
    <property type="match status" value="1"/>
</dbReference>
<dbReference type="GO" id="GO:0005524">
    <property type="term" value="F:ATP binding"/>
    <property type="evidence" value="ECO:0007669"/>
    <property type="project" value="UniProtKB-KW"/>
</dbReference>
<dbReference type="SMART" id="SM00387">
    <property type="entry name" value="HATPase_c"/>
    <property type="match status" value="1"/>
</dbReference>
<dbReference type="PROSITE" id="PS50109">
    <property type="entry name" value="HIS_KIN"/>
    <property type="match status" value="1"/>
</dbReference>
<dbReference type="InterPro" id="IPR036097">
    <property type="entry name" value="HisK_dim/P_sf"/>
</dbReference>
<evidence type="ECO:0000256" key="9">
    <source>
        <dbReference type="ARBA" id="ARBA00022840"/>
    </source>
</evidence>
<dbReference type="PANTHER" id="PTHR45436">
    <property type="entry name" value="SENSOR HISTIDINE KINASE YKOH"/>
    <property type="match status" value="1"/>
</dbReference>
<feature type="domain" description="Histidine kinase" evidence="14">
    <location>
        <begin position="243"/>
        <end position="454"/>
    </location>
</feature>
<dbReference type="InterPro" id="IPR036890">
    <property type="entry name" value="HATPase_C_sf"/>
</dbReference>
<comment type="catalytic activity">
    <reaction evidence="1">
        <text>ATP + protein L-histidine = ADP + protein N-phospho-L-histidine.</text>
        <dbReference type="EC" id="2.7.13.3"/>
    </reaction>
</comment>
<keyword evidence="7" id="KW-0547">Nucleotide-binding</keyword>
<keyword evidence="5" id="KW-0808">Transferase</keyword>
<dbReference type="EC" id="2.7.13.3" evidence="3"/>
<keyword evidence="17" id="KW-1185">Reference proteome</keyword>
<evidence type="ECO:0000259" key="15">
    <source>
        <dbReference type="PROSITE" id="PS50885"/>
    </source>
</evidence>
<comment type="subcellular location">
    <subcellularLocation>
        <location evidence="2">Membrane</location>
        <topology evidence="2">Multi-pass membrane protein</topology>
    </subcellularLocation>
</comment>